<gene>
    <name evidence="14" type="ORF">OCBIM_22002722mg</name>
</gene>
<dbReference type="SMART" id="SM00636">
    <property type="entry name" value="Glyco_18"/>
    <property type="match status" value="1"/>
</dbReference>
<dbReference type="SUPFAM" id="SSF51445">
    <property type="entry name" value="(Trans)glycosidases"/>
    <property type="match status" value="1"/>
</dbReference>
<keyword evidence="3 12" id="KW-0732">Signal</keyword>
<accession>A0A0L8G0Z7</accession>
<evidence type="ECO:0000256" key="8">
    <source>
        <dbReference type="ARBA" id="ARBA00055477"/>
    </source>
</evidence>
<evidence type="ECO:0000256" key="12">
    <source>
        <dbReference type="SAM" id="SignalP"/>
    </source>
</evidence>
<feature type="signal peptide" evidence="12">
    <location>
        <begin position="1"/>
        <end position="23"/>
    </location>
</feature>
<dbReference type="Gene3D" id="3.20.20.80">
    <property type="entry name" value="Glycosidases"/>
    <property type="match status" value="1"/>
</dbReference>
<protein>
    <recommendedName>
        <fullName evidence="9">Di-N-acetylchitobiase</fullName>
    </recommendedName>
</protein>
<dbReference type="InterPro" id="IPR001579">
    <property type="entry name" value="Glyco_hydro_18_chit_AS"/>
</dbReference>
<dbReference type="GO" id="GO:0005764">
    <property type="term" value="C:lysosome"/>
    <property type="evidence" value="ECO:0007669"/>
    <property type="project" value="UniProtKB-SubCell"/>
</dbReference>
<dbReference type="FunFam" id="3.10.50.10:FF:000006">
    <property type="entry name" value="Chitobiase, di-N-acetyl"/>
    <property type="match status" value="1"/>
</dbReference>
<evidence type="ECO:0000256" key="3">
    <source>
        <dbReference type="ARBA" id="ARBA00022729"/>
    </source>
</evidence>
<dbReference type="InterPro" id="IPR001223">
    <property type="entry name" value="Glyco_hydro18_cat"/>
</dbReference>
<dbReference type="OrthoDB" id="73875at2759"/>
<dbReference type="PROSITE" id="PS51910">
    <property type="entry name" value="GH18_2"/>
    <property type="match status" value="1"/>
</dbReference>
<dbReference type="Pfam" id="PF00704">
    <property type="entry name" value="Glyco_hydro_18"/>
    <property type="match status" value="1"/>
</dbReference>
<keyword evidence="4 10" id="KW-0378">Hydrolase</keyword>
<dbReference type="PROSITE" id="PS01095">
    <property type="entry name" value="GH18_1"/>
    <property type="match status" value="1"/>
</dbReference>
<comment type="function">
    <text evidence="8">Involved in the degradation of asparagine-linked glycoproteins. Hydrolyze of N-acetyl-beta-D-glucosamine (1-4)N-acetylglucosamine chitobiose core from the reducing end of the bond, it requires prior cleavage by glycosylasparaginase.</text>
</comment>
<sequence>MMFPTKFIYFCFLICCLLCSLTASPCPCQDSSLCNVVKITGNNEVFIFSVEKSKQSWLKYDWNKVTSIVTFGYMDTRLMCLAHKHNARVIHLVNYPVKQLLNVTHSNQWIKDQIKEVQKYHYDGVNFDIEDPLELTREDLRNALTQLVNRTSIMLKSINKNYQVTFDVPWNPHCVDDRCYDVTALSTVTDFLFVMSYDQRSQIGGPCVAGPNSHYTLAKSGIQEYLKMLIPSQKLVLGVPWYGYHYPCVALSENNVCKIKMVPFRGMNCSDAAGKQLRFSDIVEIYLKKSLTGRQWDTASKTPYFTYQENHNSSYQVWYDDAESLGLKYKLVQDLNLHGVGMWNVDCVDYDNSTMSTKLRNLMWNALPSYN</sequence>
<dbReference type="PANTHER" id="PTHR46290:SF1">
    <property type="entry name" value="DI-N-ACETYLCHITOBIASE"/>
    <property type="match status" value="1"/>
</dbReference>
<evidence type="ECO:0000259" key="13">
    <source>
        <dbReference type="PROSITE" id="PS51910"/>
    </source>
</evidence>
<dbReference type="GO" id="GO:0005615">
    <property type="term" value="C:extracellular space"/>
    <property type="evidence" value="ECO:0007669"/>
    <property type="project" value="TreeGrafter"/>
</dbReference>
<evidence type="ECO:0000256" key="9">
    <source>
        <dbReference type="ARBA" id="ARBA00074174"/>
    </source>
</evidence>
<dbReference type="InterPro" id="IPR029070">
    <property type="entry name" value="Chitinase_insertion_sf"/>
</dbReference>
<dbReference type="Gene3D" id="3.10.50.10">
    <property type="match status" value="1"/>
</dbReference>
<evidence type="ECO:0000256" key="2">
    <source>
        <dbReference type="ARBA" id="ARBA00009336"/>
    </source>
</evidence>
<keyword evidence="7 10" id="KW-0326">Glycosidase</keyword>
<dbReference type="GO" id="GO:0009313">
    <property type="term" value="P:oligosaccharide catabolic process"/>
    <property type="evidence" value="ECO:0007669"/>
    <property type="project" value="TreeGrafter"/>
</dbReference>
<dbReference type="InterPro" id="IPR017853">
    <property type="entry name" value="GH"/>
</dbReference>
<dbReference type="GO" id="GO:0008061">
    <property type="term" value="F:chitin binding"/>
    <property type="evidence" value="ECO:0007669"/>
    <property type="project" value="InterPro"/>
</dbReference>
<dbReference type="InterPro" id="IPR011583">
    <property type="entry name" value="Chitinase_II/V-like_cat"/>
</dbReference>
<evidence type="ECO:0000256" key="6">
    <source>
        <dbReference type="ARBA" id="ARBA00023228"/>
    </source>
</evidence>
<comment type="subcellular location">
    <subcellularLocation>
        <location evidence="1">Lysosome</location>
    </subcellularLocation>
</comment>
<keyword evidence="5" id="KW-0325">Glycoprotein</keyword>
<feature type="chain" id="PRO_5005582759" description="Di-N-acetylchitobiase" evidence="12">
    <location>
        <begin position="24"/>
        <end position="371"/>
    </location>
</feature>
<dbReference type="GO" id="GO:0004568">
    <property type="term" value="F:chitinase activity"/>
    <property type="evidence" value="ECO:0007669"/>
    <property type="project" value="UniProtKB-ARBA"/>
</dbReference>
<evidence type="ECO:0000256" key="5">
    <source>
        <dbReference type="ARBA" id="ARBA00023180"/>
    </source>
</evidence>
<feature type="domain" description="GH18" evidence="13">
    <location>
        <begin position="1"/>
        <end position="370"/>
    </location>
</feature>
<dbReference type="PANTHER" id="PTHR46290">
    <property type="entry name" value="DI-N-ACETYLCHITOBIASE"/>
    <property type="match status" value="1"/>
</dbReference>
<name>A0A0L8G0Z7_OCTBM</name>
<comment type="similarity">
    <text evidence="2 11">Belongs to the glycosyl hydrolase 18 family.</text>
</comment>
<evidence type="ECO:0000313" key="14">
    <source>
        <dbReference type="EMBL" id="KOF70514.1"/>
    </source>
</evidence>
<evidence type="ECO:0000256" key="4">
    <source>
        <dbReference type="ARBA" id="ARBA00022801"/>
    </source>
</evidence>
<evidence type="ECO:0000256" key="1">
    <source>
        <dbReference type="ARBA" id="ARBA00004371"/>
    </source>
</evidence>
<dbReference type="GO" id="GO:0006032">
    <property type="term" value="P:chitin catabolic process"/>
    <property type="evidence" value="ECO:0007669"/>
    <property type="project" value="UniProtKB-ARBA"/>
</dbReference>
<evidence type="ECO:0000256" key="7">
    <source>
        <dbReference type="ARBA" id="ARBA00023295"/>
    </source>
</evidence>
<dbReference type="FunFam" id="3.20.20.80:FF:000250">
    <property type="entry name" value="Probable di-N-acetylchitobiase 1"/>
    <property type="match status" value="1"/>
</dbReference>
<dbReference type="OMA" id="KWIMKQV"/>
<reference evidence="14" key="1">
    <citation type="submission" date="2015-07" db="EMBL/GenBank/DDBJ databases">
        <title>MeaNS - Measles Nucleotide Surveillance Program.</title>
        <authorList>
            <person name="Tran T."/>
            <person name="Druce J."/>
        </authorList>
    </citation>
    <scope>NUCLEOTIDE SEQUENCE</scope>
    <source>
        <strain evidence="14">UCB-OBI-ISO-001</strain>
        <tissue evidence="14">Gonad</tissue>
    </source>
</reference>
<proteinExistence type="inferred from homology"/>
<dbReference type="KEGG" id="obi:106879955"/>
<evidence type="ECO:0000256" key="10">
    <source>
        <dbReference type="RuleBase" id="RU000489"/>
    </source>
</evidence>
<organism evidence="14">
    <name type="scientific">Octopus bimaculoides</name>
    <name type="common">California two-spotted octopus</name>
    <dbReference type="NCBI Taxonomy" id="37653"/>
    <lineage>
        <taxon>Eukaryota</taxon>
        <taxon>Metazoa</taxon>
        <taxon>Spiralia</taxon>
        <taxon>Lophotrochozoa</taxon>
        <taxon>Mollusca</taxon>
        <taxon>Cephalopoda</taxon>
        <taxon>Coleoidea</taxon>
        <taxon>Octopodiformes</taxon>
        <taxon>Octopoda</taxon>
        <taxon>Incirrata</taxon>
        <taxon>Octopodidae</taxon>
        <taxon>Octopus</taxon>
    </lineage>
</organism>
<dbReference type="InterPro" id="IPR051887">
    <property type="entry name" value="GH18_Domain-Containing"/>
</dbReference>
<dbReference type="AlphaFoldDB" id="A0A0L8G0Z7"/>
<dbReference type="STRING" id="37653.A0A0L8G0Z7"/>
<dbReference type="EMBL" id="KQ424760">
    <property type="protein sequence ID" value="KOF70514.1"/>
    <property type="molecule type" value="Genomic_DNA"/>
</dbReference>
<evidence type="ECO:0000256" key="11">
    <source>
        <dbReference type="RuleBase" id="RU004453"/>
    </source>
</evidence>
<keyword evidence="6" id="KW-0458">Lysosome</keyword>